<feature type="non-terminal residue" evidence="2">
    <location>
        <position position="388"/>
    </location>
</feature>
<dbReference type="PANTHER" id="PTHR31410">
    <property type="entry name" value="TRANSMEMBRANE PROTEIN 246"/>
    <property type="match status" value="1"/>
</dbReference>
<dbReference type="CDD" id="cd22189">
    <property type="entry name" value="PGAP4-like_fungal"/>
    <property type="match status" value="1"/>
</dbReference>
<sequence>ALYLAALFYYHNAAYNDPGSLFFNPAIAYTRHYSELRRQQAEEYMNAALSPISPRLHANPAFVPELCIGIASTTQDPARNIDFAIGSILEGLSTSERERLHIAMLVDGVGPPANVALLPPWLSNLVDEVLIDDGISSHDKQDGVLNHFYHLLEACQRTQAPYTSIFSQNIIAMDGWLHRTLTALDVLESKTTSDGRTPEDFLYLSLFYSESSLGWRWGNFTSYLLGSTVFFIVVASSIFTLRRCYPSSKAHLTPKFITAVLVICAPLIIALYFAAGRVTMLPPEQGVSKETPGSRYSQGLVLPQEEVEKLLEWQKTHMAASVVDLFDQIADERGETGWVLRPAVIQHIGPRHKNSEPWSQESTADRVFNFAFEHNDAEALRREHAQIA</sequence>
<feature type="transmembrane region" description="Helical" evidence="1">
    <location>
        <begin position="220"/>
        <end position="241"/>
    </location>
</feature>
<dbReference type="PANTHER" id="PTHR31410:SF1">
    <property type="entry name" value="POST-GPI ATTACHMENT TO PROTEINS FACTOR 4"/>
    <property type="match status" value="1"/>
</dbReference>
<feature type="non-terminal residue" evidence="2">
    <location>
        <position position="1"/>
    </location>
</feature>
<reference evidence="3" key="1">
    <citation type="journal article" date="2012" name="PLoS Genet.">
        <title>The genomes of the fungal plant pathogens Cladosporium fulvum and Dothistroma septosporum reveal adaptation to different hosts and lifestyles but also signatures of common ancestry.</title>
        <authorList>
            <person name="de Wit P.J.G.M."/>
            <person name="van der Burgt A."/>
            <person name="Oekmen B."/>
            <person name="Stergiopoulos I."/>
            <person name="Abd-Elsalam K.A."/>
            <person name="Aerts A.L."/>
            <person name="Bahkali A.H."/>
            <person name="Beenen H.G."/>
            <person name="Chettri P."/>
            <person name="Cox M.P."/>
            <person name="Datema E."/>
            <person name="de Vries R.P."/>
            <person name="Dhillon B."/>
            <person name="Ganley A.R."/>
            <person name="Griffiths S.A."/>
            <person name="Guo Y."/>
            <person name="Hamelin R.C."/>
            <person name="Henrissat B."/>
            <person name="Kabir M.S."/>
            <person name="Jashni M.K."/>
            <person name="Kema G."/>
            <person name="Klaubauf S."/>
            <person name="Lapidus A."/>
            <person name="Levasseur A."/>
            <person name="Lindquist E."/>
            <person name="Mehrabi R."/>
            <person name="Ohm R.A."/>
            <person name="Owen T.J."/>
            <person name="Salamov A."/>
            <person name="Schwelm A."/>
            <person name="Schijlen E."/>
            <person name="Sun H."/>
            <person name="van den Burg H.A."/>
            <person name="van Ham R.C.H.J."/>
            <person name="Zhang S."/>
            <person name="Goodwin S.B."/>
            <person name="Grigoriev I.V."/>
            <person name="Collemare J."/>
            <person name="Bradshaw R.E."/>
        </authorList>
    </citation>
    <scope>NUCLEOTIDE SEQUENCE [LARGE SCALE GENOMIC DNA]</scope>
    <source>
        <strain evidence="3">NZE10 / CBS 128990</strain>
    </source>
</reference>
<dbReference type="InterPro" id="IPR029675">
    <property type="entry name" value="PGAP4"/>
</dbReference>
<dbReference type="OMA" id="NNEIRWA"/>
<evidence type="ECO:0000313" key="2">
    <source>
        <dbReference type="EMBL" id="EME41278.1"/>
    </source>
</evidence>
<protein>
    <submittedName>
        <fullName evidence="2">Uncharacterized protein</fullName>
    </submittedName>
</protein>
<dbReference type="GO" id="GO:0006506">
    <property type="term" value="P:GPI anchor biosynthetic process"/>
    <property type="evidence" value="ECO:0007669"/>
    <property type="project" value="InterPro"/>
</dbReference>
<evidence type="ECO:0000256" key="1">
    <source>
        <dbReference type="SAM" id="Phobius"/>
    </source>
</evidence>
<dbReference type="OrthoDB" id="2016523at2759"/>
<dbReference type="GO" id="GO:0016757">
    <property type="term" value="F:glycosyltransferase activity"/>
    <property type="evidence" value="ECO:0007669"/>
    <property type="project" value="InterPro"/>
</dbReference>
<dbReference type="AlphaFoldDB" id="N1PF92"/>
<keyword evidence="1" id="KW-1133">Transmembrane helix</keyword>
<evidence type="ECO:0000313" key="3">
    <source>
        <dbReference type="Proteomes" id="UP000016933"/>
    </source>
</evidence>
<organism evidence="2 3">
    <name type="scientific">Dothistroma septosporum (strain NZE10 / CBS 128990)</name>
    <name type="common">Red band needle blight fungus</name>
    <name type="synonym">Mycosphaerella pini</name>
    <dbReference type="NCBI Taxonomy" id="675120"/>
    <lineage>
        <taxon>Eukaryota</taxon>
        <taxon>Fungi</taxon>
        <taxon>Dikarya</taxon>
        <taxon>Ascomycota</taxon>
        <taxon>Pezizomycotina</taxon>
        <taxon>Dothideomycetes</taxon>
        <taxon>Dothideomycetidae</taxon>
        <taxon>Mycosphaerellales</taxon>
        <taxon>Mycosphaerellaceae</taxon>
        <taxon>Dothistroma</taxon>
    </lineage>
</organism>
<dbReference type="Proteomes" id="UP000016933">
    <property type="component" value="Unassembled WGS sequence"/>
</dbReference>
<dbReference type="HOGENOM" id="CLU_036324_0_0_1"/>
<dbReference type="GO" id="GO:0000139">
    <property type="term" value="C:Golgi membrane"/>
    <property type="evidence" value="ECO:0007669"/>
    <property type="project" value="InterPro"/>
</dbReference>
<proteinExistence type="predicted"/>
<gene>
    <name evidence="2" type="ORF">DOTSEDRAFT_97617</name>
</gene>
<feature type="transmembrane region" description="Helical" evidence="1">
    <location>
        <begin position="253"/>
        <end position="275"/>
    </location>
</feature>
<keyword evidence="3" id="KW-1185">Reference proteome</keyword>
<name>N1PF92_DOTSN</name>
<reference evidence="2 3" key="2">
    <citation type="journal article" date="2012" name="PLoS Pathog.">
        <title>Diverse lifestyles and strategies of plant pathogenesis encoded in the genomes of eighteen Dothideomycetes fungi.</title>
        <authorList>
            <person name="Ohm R.A."/>
            <person name="Feau N."/>
            <person name="Henrissat B."/>
            <person name="Schoch C.L."/>
            <person name="Horwitz B.A."/>
            <person name="Barry K.W."/>
            <person name="Condon B.J."/>
            <person name="Copeland A.C."/>
            <person name="Dhillon B."/>
            <person name="Glaser F."/>
            <person name="Hesse C.N."/>
            <person name="Kosti I."/>
            <person name="LaButti K."/>
            <person name="Lindquist E.A."/>
            <person name="Lucas S."/>
            <person name="Salamov A.A."/>
            <person name="Bradshaw R.E."/>
            <person name="Ciuffetti L."/>
            <person name="Hamelin R.C."/>
            <person name="Kema G.H.J."/>
            <person name="Lawrence C."/>
            <person name="Scott J.A."/>
            <person name="Spatafora J.W."/>
            <person name="Turgeon B.G."/>
            <person name="de Wit P.J.G.M."/>
            <person name="Zhong S."/>
            <person name="Goodwin S.B."/>
            <person name="Grigoriev I.V."/>
        </authorList>
    </citation>
    <scope>NUCLEOTIDE SEQUENCE [LARGE SCALE GENOMIC DNA]</scope>
    <source>
        <strain evidence="3">NZE10 / CBS 128990</strain>
    </source>
</reference>
<keyword evidence="1" id="KW-0472">Membrane</keyword>
<dbReference type="eggNOG" id="ENOG502RS2J">
    <property type="taxonomic scope" value="Eukaryota"/>
</dbReference>
<keyword evidence="1" id="KW-0812">Transmembrane</keyword>
<dbReference type="EMBL" id="KB446542">
    <property type="protein sequence ID" value="EME41278.1"/>
    <property type="molecule type" value="Genomic_DNA"/>
</dbReference>
<accession>N1PF92</accession>